<feature type="region of interest" description="Disordered" evidence="1">
    <location>
        <begin position="113"/>
        <end position="141"/>
    </location>
</feature>
<sequence>MHFGLIWLCVAGALAIPCSCNPSLRRRLQGVTTAPPLVGTEGDDGEASKGGYPRNKAFEGTDLADTMYALGGDDLAGDNTVDGGAGDDEVTGQSGDDRLFGGDGKDFMNADNGDDFLDGGPGDDNLSGETGTDRVKGGPRDDLIIDMDGDFDDTMMGGPGADIFLLRDDLDKDKQMAQIQDFNDAEGDKVICLRNENAENDDKGEQSE</sequence>
<dbReference type="EMBL" id="CDMY01000916">
    <property type="protein sequence ID" value="CEM36976.1"/>
    <property type="molecule type" value="Genomic_DNA"/>
</dbReference>
<evidence type="ECO:0000313" key="3">
    <source>
        <dbReference type="EMBL" id="CEM36976.1"/>
    </source>
</evidence>
<feature type="signal peptide" evidence="2">
    <location>
        <begin position="1"/>
        <end position="15"/>
    </location>
</feature>
<dbReference type="SUPFAM" id="SSF51120">
    <property type="entry name" value="beta-Roll"/>
    <property type="match status" value="1"/>
</dbReference>
<evidence type="ECO:0000256" key="1">
    <source>
        <dbReference type="SAM" id="MobiDB-lite"/>
    </source>
</evidence>
<evidence type="ECO:0000313" key="4">
    <source>
        <dbReference type="Proteomes" id="UP000041254"/>
    </source>
</evidence>
<dbReference type="Proteomes" id="UP000041254">
    <property type="component" value="Unassembled WGS sequence"/>
</dbReference>
<evidence type="ECO:0000256" key="2">
    <source>
        <dbReference type="SAM" id="SignalP"/>
    </source>
</evidence>
<protein>
    <recommendedName>
        <fullName evidence="5">Alkaline phosphatase</fullName>
    </recommendedName>
</protein>
<evidence type="ECO:0008006" key="5">
    <source>
        <dbReference type="Google" id="ProtNLM"/>
    </source>
</evidence>
<dbReference type="GO" id="GO:0005509">
    <property type="term" value="F:calcium ion binding"/>
    <property type="evidence" value="ECO:0007669"/>
    <property type="project" value="InterPro"/>
</dbReference>
<feature type="compositionally biased region" description="Basic and acidic residues" evidence="1">
    <location>
        <begin position="131"/>
        <end position="141"/>
    </location>
</feature>
<organism evidence="3 4">
    <name type="scientific">Vitrella brassicaformis (strain CCMP3155)</name>
    <dbReference type="NCBI Taxonomy" id="1169540"/>
    <lineage>
        <taxon>Eukaryota</taxon>
        <taxon>Sar</taxon>
        <taxon>Alveolata</taxon>
        <taxon>Colpodellida</taxon>
        <taxon>Vitrellaceae</taxon>
        <taxon>Vitrella</taxon>
    </lineage>
</organism>
<dbReference type="VEuPathDB" id="CryptoDB:Vbra_6404"/>
<reference evidence="3 4" key="1">
    <citation type="submission" date="2014-11" db="EMBL/GenBank/DDBJ databases">
        <authorList>
            <person name="Zhu J."/>
            <person name="Qi W."/>
            <person name="Song R."/>
        </authorList>
    </citation>
    <scope>NUCLEOTIDE SEQUENCE [LARGE SCALE GENOMIC DNA]</scope>
</reference>
<proteinExistence type="predicted"/>
<dbReference type="Gene3D" id="2.150.10.10">
    <property type="entry name" value="Serralysin-like metalloprotease, C-terminal"/>
    <property type="match status" value="1"/>
</dbReference>
<dbReference type="Pfam" id="PF00353">
    <property type="entry name" value="HemolysinCabind"/>
    <property type="match status" value="3"/>
</dbReference>
<feature type="chain" id="PRO_5013357166" description="Alkaline phosphatase" evidence="2">
    <location>
        <begin position="16"/>
        <end position="208"/>
    </location>
</feature>
<dbReference type="PRINTS" id="PR00313">
    <property type="entry name" value="CABNDNGRPT"/>
</dbReference>
<dbReference type="PhylomeDB" id="A0A0G4H0A7"/>
<dbReference type="InParanoid" id="A0A0G4H0A7"/>
<accession>A0A0G4H0A7</accession>
<dbReference type="AlphaFoldDB" id="A0A0G4H0A7"/>
<dbReference type="InterPro" id="IPR011049">
    <property type="entry name" value="Serralysin-like_metalloprot_C"/>
</dbReference>
<gene>
    <name evidence="3" type="ORF">Vbra_6404</name>
</gene>
<feature type="region of interest" description="Disordered" evidence="1">
    <location>
        <begin position="35"/>
        <end position="56"/>
    </location>
</feature>
<dbReference type="OrthoDB" id="5978936at2759"/>
<keyword evidence="4" id="KW-1185">Reference proteome</keyword>
<dbReference type="InterPro" id="IPR001343">
    <property type="entry name" value="Hemolysn_Ca-bd"/>
</dbReference>
<keyword evidence="2" id="KW-0732">Signal</keyword>
<name>A0A0G4H0A7_VITBC</name>